<name>A0AA39J2U0_9AGAR</name>
<comment type="caution">
    <text evidence="2">The sequence shown here is derived from an EMBL/GenBank/DDBJ whole genome shotgun (WGS) entry which is preliminary data.</text>
</comment>
<protein>
    <submittedName>
        <fullName evidence="2">Uncharacterized protein</fullName>
    </submittedName>
</protein>
<dbReference type="Proteomes" id="UP001175226">
    <property type="component" value="Unassembled WGS sequence"/>
</dbReference>
<organism evidence="2 3">
    <name type="scientific">Armillaria borealis</name>
    <dbReference type="NCBI Taxonomy" id="47425"/>
    <lineage>
        <taxon>Eukaryota</taxon>
        <taxon>Fungi</taxon>
        <taxon>Dikarya</taxon>
        <taxon>Basidiomycota</taxon>
        <taxon>Agaricomycotina</taxon>
        <taxon>Agaricomycetes</taxon>
        <taxon>Agaricomycetidae</taxon>
        <taxon>Agaricales</taxon>
        <taxon>Marasmiineae</taxon>
        <taxon>Physalacriaceae</taxon>
        <taxon>Armillaria</taxon>
    </lineage>
</organism>
<proteinExistence type="predicted"/>
<keyword evidence="3" id="KW-1185">Reference proteome</keyword>
<gene>
    <name evidence="2" type="ORF">EV421DRAFT_1992915</name>
</gene>
<dbReference type="EMBL" id="JAUEPT010000073">
    <property type="protein sequence ID" value="KAK0434247.1"/>
    <property type="molecule type" value="Genomic_DNA"/>
</dbReference>
<sequence length="349" mass="38311">MGIFKRIERAIATWLLETDSESEDADHEENPSAASSAGEIPLTAVPNLDRIVPIYSRETGAVVGYVSHDDGQPKTNPSAEATRMGTNLHAPIPPTQHRNGGHVCFRDPSTGVLASDQQQTLPLPSIPSMARPQGTQHPIPESSKANVPHDFTCWPDIDLSDPALLTAYIPLEKQPALEARRGIDDGVIFTALSHIPGCWNSWPSGLFAKDVSLEDFKQTKKLQVNWATCSNGGDPDGSETASTICDGKISHRRCLGGLRCENPDCKVVCHPGTSPGVRDKQLEQPCRCGFELKYFDCPSRSYLIQWSGGYRYINGQPHNHSCLSNVLYMTRSEEVEFQVLVETHPNLDL</sequence>
<accession>A0AA39J2U0</accession>
<feature type="region of interest" description="Disordered" evidence="1">
    <location>
        <begin position="18"/>
        <end position="41"/>
    </location>
</feature>
<feature type="compositionally biased region" description="Acidic residues" evidence="1">
    <location>
        <begin position="18"/>
        <end position="27"/>
    </location>
</feature>
<evidence type="ECO:0000256" key="1">
    <source>
        <dbReference type="SAM" id="MobiDB-lite"/>
    </source>
</evidence>
<evidence type="ECO:0000313" key="3">
    <source>
        <dbReference type="Proteomes" id="UP001175226"/>
    </source>
</evidence>
<evidence type="ECO:0000313" key="2">
    <source>
        <dbReference type="EMBL" id="KAK0434247.1"/>
    </source>
</evidence>
<reference evidence="2" key="1">
    <citation type="submission" date="2023-06" db="EMBL/GenBank/DDBJ databases">
        <authorList>
            <consortium name="Lawrence Berkeley National Laboratory"/>
            <person name="Ahrendt S."/>
            <person name="Sahu N."/>
            <person name="Indic B."/>
            <person name="Wong-Bajracharya J."/>
            <person name="Merenyi Z."/>
            <person name="Ke H.-M."/>
            <person name="Monk M."/>
            <person name="Kocsube S."/>
            <person name="Drula E."/>
            <person name="Lipzen A."/>
            <person name="Balint B."/>
            <person name="Henrissat B."/>
            <person name="Andreopoulos B."/>
            <person name="Martin F.M."/>
            <person name="Harder C.B."/>
            <person name="Rigling D."/>
            <person name="Ford K.L."/>
            <person name="Foster G.D."/>
            <person name="Pangilinan J."/>
            <person name="Papanicolaou A."/>
            <person name="Barry K."/>
            <person name="LaButti K."/>
            <person name="Viragh M."/>
            <person name="Koriabine M."/>
            <person name="Yan M."/>
            <person name="Riley R."/>
            <person name="Champramary S."/>
            <person name="Plett K.L."/>
            <person name="Tsai I.J."/>
            <person name="Slot J."/>
            <person name="Sipos G."/>
            <person name="Plett J."/>
            <person name="Nagy L.G."/>
            <person name="Grigoriev I.V."/>
        </authorList>
    </citation>
    <scope>NUCLEOTIDE SEQUENCE</scope>
    <source>
        <strain evidence="2">FPL87.14</strain>
    </source>
</reference>
<dbReference type="AlphaFoldDB" id="A0AA39J2U0"/>